<feature type="domain" description="C5orf34-like second" evidence="3">
    <location>
        <begin position="120"/>
        <end position="260"/>
    </location>
</feature>
<reference evidence="5" key="2">
    <citation type="submission" date="2025-08" db="UniProtKB">
        <authorList>
            <consortium name="Ensembl"/>
        </authorList>
    </citation>
    <scope>IDENTIFICATION</scope>
    <source>
        <strain evidence="5">Glennie</strain>
    </source>
</reference>
<dbReference type="Proteomes" id="UP000002279">
    <property type="component" value="Chromosome 3"/>
</dbReference>
<dbReference type="STRING" id="9258.ENSOANP00000014186"/>
<evidence type="ECO:0000259" key="4">
    <source>
        <dbReference type="Pfam" id="PF22834"/>
    </source>
</evidence>
<dbReference type="InterPro" id="IPR053900">
    <property type="entry name" value="C5orf34-like_dom"/>
</dbReference>
<dbReference type="InterPro" id="IPR027865">
    <property type="entry name" value="C5orf34-like_C"/>
</dbReference>
<evidence type="ECO:0000259" key="1">
    <source>
        <dbReference type="Pfam" id="PF15016"/>
    </source>
</evidence>
<dbReference type="FunCoup" id="F7EDP3">
    <property type="interactions" value="1095"/>
</dbReference>
<dbReference type="Pfam" id="PF22833">
    <property type="entry name" value="C5orf34_2nd"/>
    <property type="match status" value="1"/>
</dbReference>
<name>F7EDP3_ORNAN</name>
<dbReference type="PANTHER" id="PTHR34531">
    <property type="entry name" value="ZGC:153352"/>
    <property type="match status" value="1"/>
</dbReference>
<proteinExistence type="predicted"/>
<dbReference type="HOGENOM" id="CLU_029198_0_0_1"/>
<evidence type="ECO:0000313" key="6">
    <source>
        <dbReference type="Proteomes" id="UP000002279"/>
    </source>
</evidence>
<protein>
    <submittedName>
        <fullName evidence="5">Chromosome 5 open reading frame 34</fullName>
    </submittedName>
</protein>
<dbReference type="PANTHER" id="PTHR34531:SF1">
    <property type="entry name" value="CHROMOSOME 5 OPEN READING FRAME 34"/>
    <property type="match status" value="1"/>
</dbReference>
<organism evidence="5 6">
    <name type="scientific">Ornithorhynchus anatinus</name>
    <name type="common">Duckbill platypus</name>
    <dbReference type="NCBI Taxonomy" id="9258"/>
    <lineage>
        <taxon>Eukaryota</taxon>
        <taxon>Metazoa</taxon>
        <taxon>Chordata</taxon>
        <taxon>Craniata</taxon>
        <taxon>Vertebrata</taxon>
        <taxon>Euteleostomi</taxon>
        <taxon>Mammalia</taxon>
        <taxon>Monotremata</taxon>
        <taxon>Ornithorhynchidae</taxon>
        <taxon>Ornithorhynchus</taxon>
    </lineage>
</organism>
<dbReference type="InParanoid" id="F7EDP3"/>
<dbReference type="eggNOG" id="ENOG502QSYT">
    <property type="taxonomic scope" value="Eukaryota"/>
</dbReference>
<dbReference type="GeneTree" id="ENSGT00500000044987"/>
<dbReference type="InterPro" id="IPR053901">
    <property type="entry name" value="C5orf34-like"/>
</dbReference>
<dbReference type="Bgee" id="ENSOANG00000008911">
    <property type="expression patterns" value="Expressed in endometrium and 7 other cell types or tissues"/>
</dbReference>
<dbReference type="OMA" id="TAVISWC"/>
<dbReference type="Ensembl" id="ENSOANT00000014189.4">
    <property type="protein sequence ID" value="ENSOANP00000014186.4"/>
    <property type="gene ID" value="ENSOANG00000008911.4"/>
</dbReference>
<reference evidence="5 6" key="1">
    <citation type="journal article" date="2008" name="Nature">
        <title>Genome analysis of the platypus reveals unique signatures of evolution.</title>
        <authorList>
            <person name="Warren W.C."/>
            <person name="Hillier L.W."/>
            <person name="Marshall Graves J.A."/>
            <person name="Birney E."/>
            <person name="Ponting C.P."/>
            <person name="Grutzner F."/>
            <person name="Belov K."/>
            <person name="Miller W."/>
            <person name="Clarke L."/>
            <person name="Chinwalla A.T."/>
            <person name="Yang S.P."/>
            <person name="Heger A."/>
            <person name="Locke D.P."/>
            <person name="Miethke P."/>
            <person name="Waters P.D."/>
            <person name="Veyrunes F."/>
            <person name="Fulton L."/>
            <person name="Fulton B."/>
            <person name="Graves T."/>
            <person name="Wallis J."/>
            <person name="Puente X.S."/>
            <person name="Lopez-Otin C."/>
            <person name="Ordonez G.R."/>
            <person name="Eichler E.E."/>
            <person name="Chen L."/>
            <person name="Cheng Z."/>
            <person name="Deakin J.E."/>
            <person name="Alsop A."/>
            <person name="Thompson K."/>
            <person name="Kirby P."/>
            <person name="Papenfuss A.T."/>
            <person name="Wakefield M.J."/>
            <person name="Olender T."/>
            <person name="Lancet D."/>
            <person name="Huttley G.A."/>
            <person name="Smit A.F."/>
            <person name="Pask A."/>
            <person name="Temple-Smith P."/>
            <person name="Batzer M.A."/>
            <person name="Walker J.A."/>
            <person name="Konkel M.K."/>
            <person name="Harris R.S."/>
            <person name="Whittington C.M."/>
            <person name="Wong E.S."/>
            <person name="Gemmell N.J."/>
            <person name="Buschiazzo E."/>
            <person name="Vargas Jentzsch I.M."/>
            <person name="Merkel A."/>
            <person name="Schmitz J."/>
            <person name="Zemann A."/>
            <person name="Churakov G."/>
            <person name="Kriegs J.O."/>
            <person name="Brosius J."/>
            <person name="Murchison E.P."/>
            <person name="Sachidanandam R."/>
            <person name="Smith C."/>
            <person name="Hannon G.J."/>
            <person name="Tsend-Ayush E."/>
            <person name="McMillan D."/>
            <person name="Attenborough R."/>
            <person name="Rens W."/>
            <person name="Ferguson-Smith M."/>
            <person name="Lefevre C.M."/>
            <person name="Sharp J.A."/>
            <person name="Nicholas K.R."/>
            <person name="Ray D.A."/>
            <person name="Kube M."/>
            <person name="Reinhardt R."/>
            <person name="Pringle T.H."/>
            <person name="Taylor J."/>
            <person name="Jones R.C."/>
            <person name="Nixon B."/>
            <person name="Dacheux J.L."/>
            <person name="Niwa H."/>
            <person name="Sekita Y."/>
            <person name="Huang X."/>
            <person name="Stark A."/>
            <person name="Kheradpour P."/>
            <person name="Kellis M."/>
            <person name="Flicek P."/>
            <person name="Chen Y."/>
            <person name="Webber C."/>
            <person name="Hardison R."/>
            <person name="Nelson J."/>
            <person name="Hallsworth-Pepin K."/>
            <person name="Delehaunty K."/>
            <person name="Markovic C."/>
            <person name="Minx P."/>
            <person name="Feng Y."/>
            <person name="Kremitzki C."/>
            <person name="Mitreva M."/>
            <person name="Glasscock J."/>
            <person name="Wylie T."/>
            <person name="Wohldmann P."/>
            <person name="Thiru P."/>
            <person name="Nhan M.N."/>
            <person name="Pohl C.S."/>
            <person name="Smith S.M."/>
            <person name="Hou S."/>
            <person name="Nefedov M."/>
            <person name="de Jong P.J."/>
            <person name="Renfree M.B."/>
            <person name="Mardis E.R."/>
            <person name="Wilson R.K."/>
        </authorList>
    </citation>
    <scope>NUCLEOTIDE SEQUENCE [LARGE SCALE GENOMIC DNA]</scope>
    <source>
        <strain evidence="5 6">Glennie</strain>
    </source>
</reference>
<feature type="domain" description="C5orf34-like C-terminal" evidence="1">
    <location>
        <begin position="458"/>
        <end position="548"/>
    </location>
</feature>
<feature type="domain" description="C5orf34-like N-terminal" evidence="2">
    <location>
        <begin position="7"/>
        <end position="76"/>
    </location>
</feature>
<feature type="domain" description="C5orf34-like" evidence="4">
    <location>
        <begin position="340"/>
        <end position="425"/>
    </location>
</feature>
<reference evidence="5" key="3">
    <citation type="submission" date="2025-09" db="UniProtKB">
        <authorList>
            <consortium name="Ensembl"/>
        </authorList>
    </citation>
    <scope>IDENTIFICATION</scope>
    <source>
        <strain evidence="5">Glennie</strain>
    </source>
</reference>
<dbReference type="Pfam" id="PF22834">
    <property type="entry name" value="Polo_box_4"/>
    <property type="match status" value="1"/>
</dbReference>
<evidence type="ECO:0000313" key="5">
    <source>
        <dbReference type="Ensembl" id="ENSOANP00000014186.4"/>
    </source>
</evidence>
<dbReference type="InterPro" id="IPR053899">
    <property type="entry name" value="C5orf34-like_2nd"/>
</dbReference>
<accession>F7EDP3</accession>
<evidence type="ECO:0000259" key="2">
    <source>
        <dbReference type="Pfam" id="PF15025"/>
    </source>
</evidence>
<keyword evidence="6" id="KW-1185">Reference proteome</keyword>
<sequence length="649" mass="73383">METETLMALNEDDSVEVHYVDGSRLKLSPCGCEFVFEKALTSSAHPLEQPERIHQRTQFVTSSYREQLLRALDFRNTFSTYPFLPDSIIPSERKQCIFLDVFEVMWPSLDAVGALLCMDNDNVKISSLDGYASLCLPKSLQEFTINFLCKVSQKCDSSLGLSEKSINNQITEDNQRTKSSPKCAFGLLKAQKMKTKENESKMSGMKPQELMEAKNCISMTEEWDEVCWPYTKSSSVHVWVKQCWSVASCPAEWKYPLSLALSIMKGVEVKKTCKTGTEVKQTSVSGPGFSREDEKEIRVSILPKALPLSCLAPHLHRWTFSDLPLEKKHNEQQFSCLELVKIIWYQGITYRLLHGLVNSIEIYPGDGSIFKSEGAVLGNYFTSFLVQEGSQQREERIYSVNNLPPDVPGSPYSVSSVIKQAVRILEYCARIKLSLSHIQSLCCWKMNQTPGTDERELLPVILSETFIPSIGKFVAYSDDKVHAIFLEGITLTLIWDFHSYCGKTQMNQDVTTGWCKLTLPDGQDQLINIENPGQYERHVTAVIAWCRNLTHLSQNEMVVHPLCPTAEENWSVAAELEKIQRFNFLLENSSVLNQISAVRKNQSSGSFEQRPLETCNALEEVSEKSVSVALKRTSEALQDIESFLASSRK</sequence>
<gene>
    <name evidence="5" type="primary">C5orf34</name>
</gene>
<dbReference type="Pfam" id="PF15016">
    <property type="entry name" value="C5orf34_C"/>
    <property type="match status" value="1"/>
</dbReference>
<dbReference type="AlphaFoldDB" id="F7EDP3"/>
<dbReference type="InterPro" id="IPR027830">
    <property type="entry name" value="C5orf34-like_N"/>
</dbReference>
<dbReference type="Pfam" id="PF15025">
    <property type="entry name" value="C5orf34-like_N"/>
    <property type="match status" value="1"/>
</dbReference>
<evidence type="ECO:0000259" key="3">
    <source>
        <dbReference type="Pfam" id="PF22833"/>
    </source>
</evidence>